<proteinExistence type="predicted"/>
<evidence type="ECO:0000313" key="2">
    <source>
        <dbReference type="EMBL" id="CAK0888602.1"/>
    </source>
</evidence>
<evidence type="ECO:0000313" key="3">
    <source>
        <dbReference type="Proteomes" id="UP001189429"/>
    </source>
</evidence>
<organism evidence="2 3">
    <name type="scientific">Prorocentrum cordatum</name>
    <dbReference type="NCBI Taxonomy" id="2364126"/>
    <lineage>
        <taxon>Eukaryota</taxon>
        <taxon>Sar</taxon>
        <taxon>Alveolata</taxon>
        <taxon>Dinophyceae</taxon>
        <taxon>Prorocentrales</taxon>
        <taxon>Prorocentraceae</taxon>
        <taxon>Prorocentrum</taxon>
    </lineage>
</organism>
<evidence type="ECO:0000256" key="1">
    <source>
        <dbReference type="SAM" id="MobiDB-lite"/>
    </source>
</evidence>
<name>A0ABN9WPJ7_9DINO</name>
<dbReference type="Proteomes" id="UP001189429">
    <property type="component" value="Unassembled WGS sequence"/>
</dbReference>
<keyword evidence="3" id="KW-1185">Reference proteome</keyword>
<feature type="region of interest" description="Disordered" evidence="1">
    <location>
        <begin position="54"/>
        <end position="94"/>
    </location>
</feature>
<accession>A0ABN9WPJ7</accession>
<gene>
    <name evidence="2" type="ORF">PCOR1329_LOCUS69360</name>
</gene>
<comment type="caution">
    <text evidence="2">The sequence shown here is derived from an EMBL/GenBank/DDBJ whole genome shotgun (WGS) entry which is preliminary data.</text>
</comment>
<feature type="non-terminal residue" evidence="2">
    <location>
        <position position="1"/>
    </location>
</feature>
<protein>
    <submittedName>
        <fullName evidence="2">Uncharacterized protein</fullName>
    </submittedName>
</protein>
<feature type="compositionally biased region" description="Basic and acidic residues" evidence="1">
    <location>
        <begin position="56"/>
        <end position="77"/>
    </location>
</feature>
<dbReference type="EMBL" id="CAUYUJ010019101">
    <property type="protein sequence ID" value="CAK0888602.1"/>
    <property type="molecule type" value="Genomic_DNA"/>
</dbReference>
<sequence length="94" mass="9546">AFPALDDAALVAAAVRAAVDGRVPRRTIAAVARAAVASAAVAMTCAPTADDMVDEDVTKKSKPMSEAKASLDDDRANDASPAQLEHWGGLVVDG</sequence>
<reference evidence="2" key="1">
    <citation type="submission" date="2023-10" db="EMBL/GenBank/DDBJ databases">
        <authorList>
            <person name="Chen Y."/>
            <person name="Shah S."/>
            <person name="Dougan E. K."/>
            <person name="Thang M."/>
            <person name="Chan C."/>
        </authorList>
    </citation>
    <scope>NUCLEOTIDE SEQUENCE [LARGE SCALE GENOMIC DNA]</scope>
</reference>
<feature type="non-terminal residue" evidence="2">
    <location>
        <position position="94"/>
    </location>
</feature>